<proteinExistence type="predicted"/>
<gene>
    <name evidence="1" type="ORF">WCH_CJ15000</name>
</gene>
<reference evidence="1" key="1">
    <citation type="submission" date="2011-05" db="EMBL/GenBank/DDBJ databases">
        <title>Unity in variety -- the pan-genome of the Chlamydiae.</title>
        <authorList>
            <person name="Collingro A."/>
            <person name="Tischler P."/>
            <person name="Weinmaier T."/>
            <person name="Penz T."/>
            <person name="Heinz E."/>
            <person name="Brunham R.C."/>
            <person name="Read T.D."/>
            <person name="Bavoil P.M."/>
            <person name="Sachse K."/>
            <person name="Kahane S."/>
            <person name="Friedman M.G."/>
            <person name="Rattei T."/>
            <person name="Myers G.S.A."/>
            <person name="Horn M."/>
        </authorList>
    </citation>
    <scope>NUCLEOTIDE SEQUENCE</scope>
    <source>
        <strain evidence="1">2032/99</strain>
    </source>
</reference>
<evidence type="ECO:0000313" key="1">
    <source>
        <dbReference type="EMBL" id="CCB90577.1"/>
    </source>
</evidence>
<protein>
    <submittedName>
        <fullName evidence="1">Uncharacterized protein</fullName>
    </submittedName>
</protein>
<name>F8LAR6_9BACT</name>
<dbReference type="EMBL" id="FR872622">
    <property type="protein sequence ID" value="CCB90577.1"/>
    <property type="molecule type" value="Genomic_DNA"/>
</dbReference>
<accession>F8LAR6</accession>
<organism evidence="1">
    <name type="scientific">Waddlia chondrophila 2032/99</name>
    <dbReference type="NCBI Taxonomy" id="765953"/>
    <lineage>
        <taxon>Bacteria</taxon>
        <taxon>Pseudomonadati</taxon>
        <taxon>Chlamydiota</taxon>
        <taxon>Chlamydiia</taxon>
        <taxon>Parachlamydiales</taxon>
        <taxon>Waddliaceae</taxon>
        <taxon>Waddlia</taxon>
    </lineage>
</organism>
<dbReference type="AlphaFoldDB" id="F8LAR6"/>
<sequence length="50" mass="5769">MHPSRMGTCTVNVGSRALTENRLNRNKQMRIIKVSFKLNDHSKEKNVSKI</sequence>